<gene>
    <name evidence="7" type="ORF">D777_01986</name>
</gene>
<dbReference type="STRING" id="1137280.D777_01986"/>
<dbReference type="SUPFAM" id="SSF51735">
    <property type="entry name" value="NAD(P)-binding Rossmann-fold domains"/>
    <property type="match status" value="1"/>
</dbReference>
<dbReference type="Proteomes" id="UP000035057">
    <property type="component" value="Unassembled WGS sequence"/>
</dbReference>
<evidence type="ECO:0000313" key="8">
    <source>
        <dbReference type="Proteomes" id="UP000035057"/>
    </source>
</evidence>
<dbReference type="RefSeq" id="WP_051669027.1">
    <property type="nucleotide sequence ID" value="NZ_ANIE01000005.1"/>
</dbReference>
<name>A0A072N359_9GAMM</name>
<evidence type="ECO:0000259" key="6">
    <source>
        <dbReference type="Pfam" id="PF01370"/>
    </source>
</evidence>
<keyword evidence="8" id="KW-1185">Reference proteome</keyword>
<proteinExistence type="inferred from homology"/>
<dbReference type="OrthoDB" id="9803010at2"/>
<dbReference type="EMBL" id="ANIE01000005">
    <property type="protein sequence ID" value="KEF31637.1"/>
    <property type="molecule type" value="Genomic_DNA"/>
</dbReference>
<sequence>MKVFVLGGTGFIGSHIVARLRVQGHEVSVGSRGNSGNRFHGVAYHEVDLASGRGLLDALIGVDLVIHCASATVPASSAVNPESDIESNLVGTLKLLEIMREINVKKMVYLSSGGTVYGEPADNPVPESHPLNPISSYGVVKVAVEHYLEIASREWGLEKIIFRPSNPYGEGQVNKAGQGLIAAVISCALHNKPVSIFGDGNTVRDYIYVGDLALLISKSVTFEKTGTFNAGSGLGVSVNEIVNKVEDISGRPLKKEFSEKRRFDVEKVVLDSRKSMSGFSWSPETELSLGIRKQFVWMEDVCFGRTVGPCL</sequence>
<evidence type="ECO:0000256" key="5">
    <source>
        <dbReference type="ARBA" id="ARBA00033067"/>
    </source>
</evidence>
<protein>
    <recommendedName>
        <fullName evidence="3">UDP-glucose 4-epimerase</fullName>
    </recommendedName>
    <alternativeName>
        <fullName evidence="5">Galactowaldenase</fullName>
    </alternativeName>
    <alternativeName>
        <fullName evidence="4">UDP-galactose 4-epimerase</fullName>
    </alternativeName>
</protein>
<dbReference type="Gene3D" id="3.40.50.720">
    <property type="entry name" value="NAD(P)-binding Rossmann-like Domain"/>
    <property type="match status" value="1"/>
</dbReference>
<comment type="pathway">
    <text evidence="1">Carbohydrate metabolism; galactose metabolism.</text>
</comment>
<evidence type="ECO:0000313" key="7">
    <source>
        <dbReference type="EMBL" id="KEF31637.1"/>
    </source>
</evidence>
<reference evidence="7 8" key="1">
    <citation type="submission" date="2012-12" db="EMBL/GenBank/DDBJ databases">
        <title>Genome assembly of Marinobacter sp. AK21.</title>
        <authorList>
            <person name="Khatri I."/>
            <person name="Kumar R."/>
            <person name="Vaidya B."/>
            <person name="Subramanian S."/>
            <person name="Pinnaka A."/>
        </authorList>
    </citation>
    <scope>NUCLEOTIDE SEQUENCE [LARGE SCALE GENOMIC DNA]</scope>
    <source>
        <strain evidence="7 8">AK21</strain>
    </source>
</reference>
<dbReference type="Gene3D" id="3.90.25.10">
    <property type="entry name" value="UDP-galactose 4-epimerase, domain 1"/>
    <property type="match status" value="1"/>
</dbReference>
<dbReference type="InterPro" id="IPR036291">
    <property type="entry name" value="NAD(P)-bd_dom_sf"/>
</dbReference>
<dbReference type="PATRIC" id="fig|1137280.3.peg.1802"/>
<dbReference type="AlphaFoldDB" id="A0A072N359"/>
<evidence type="ECO:0000256" key="4">
    <source>
        <dbReference type="ARBA" id="ARBA00031367"/>
    </source>
</evidence>
<evidence type="ECO:0000256" key="1">
    <source>
        <dbReference type="ARBA" id="ARBA00004947"/>
    </source>
</evidence>
<evidence type="ECO:0000256" key="3">
    <source>
        <dbReference type="ARBA" id="ARBA00018569"/>
    </source>
</evidence>
<organism evidence="7 8">
    <name type="scientific">Marinobacter nitratireducens</name>
    <dbReference type="NCBI Taxonomy" id="1137280"/>
    <lineage>
        <taxon>Bacteria</taxon>
        <taxon>Pseudomonadati</taxon>
        <taxon>Pseudomonadota</taxon>
        <taxon>Gammaproteobacteria</taxon>
        <taxon>Pseudomonadales</taxon>
        <taxon>Marinobacteraceae</taxon>
        <taxon>Marinobacter</taxon>
    </lineage>
</organism>
<dbReference type="InterPro" id="IPR001509">
    <property type="entry name" value="Epimerase_deHydtase"/>
</dbReference>
<feature type="domain" description="NAD-dependent epimerase/dehydratase" evidence="6">
    <location>
        <begin position="3"/>
        <end position="231"/>
    </location>
</feature>
<dbReference type="PANTHER" id="PTHR43725">
    <property type="entry name" value="UDP-GLUCOSE 4-EPIMERASE"/>
    <property type="match status" value="1"/>
</dbReference>
<evidence type="ECO:0000256" key="2">
    <source>
        <dbReference type="ARBA" id="ARBA00007637"/>
    </source>
</evidence>
<accession>A0A072N359</accession>
<dbReference type="PANTHER" id="PTHR43725:SF53">
    <property type="entry name" value="UDP-ARABINOSE 4-EPIMERASE 1"/>
    <property type="match status" value="1"/>
</dbReference>
<comment type="similarity">
    <text evidence="2">Belongs to the NAD(P)-dependent epimerase/dehydratase family.</text>
</comment>
<dbReference type="Pfam" id="PF01370">
    <property type="entry name" value="Epimerase"/>
    <property type="match status" value="1"/>
</dbReference>
<comment type="caution">
    <text evidence="7">The sequence shown here is derived from an EMBL/GenBank/DDBJ whole genome shotgun (WGS) entry which is preliminary data.</text>
</comment>